<comment type="caution">
    <text evidence="11">The sequence shown here is derived from an EMBL/GenBank/DDBJ whole genome shotgun (WGS) entry which is preliminary data.</text>
</comment>
<evidence type="ECO:0000256" key="5">
    <source>
        <dbReference type="ARBA" id="ARBA00022679"/>
    </source>
</evidence>
<feature type="transmembrane region" description="Helical" evidence="10">
    <location>
        <begin position="92"/>
        <end position="111"/>
    </location>
</feature>
<keyword evidence="8 10" id="KW-1133">Transmembrane helix</keyword>
<evidence type="ECO:0000256" key="9">
    <source>
        <dbReference type="ARBA" id="ARBA00023136"/>
    </source>
</evidence>
<dbReference type="UniPathway" id="UPA00378"/>
<gene>
    <name evidence="11" type="ORF">EW145_g5876</name>
</gene>
<proteinExistence type="inferred from homology"/>
<keyword evidence="6 10" id="KW-0812">Transmembrane</keyword>
<dbReference type="Pfam" id="PF03901">
    <property type="entry name" value="Glyco_transf_22"/>
    <property type="match status" value="1"/>
</dbReference>
<keyword evidence="4 10" id="KW-0328">Glycosyltransferase</keyword>
<keyword evidence="7 10" id="KW-0256">Endoplasmic reticulum</keyword>
<evidence type="ECO:0000256" key="8">
    <source>
        <dbReference type="ARBA" id="ARBA00022989"/>
    </source>
</evidence>
<feature type="transmembrane region" description="Helical" evidence="10">
    <location>
        <begin position="193"/>
        <end position="215"/>
    </location>
</feature>
<dbReference type="GO" id="GO:0000026">
    <property type="term" value="F:alpha-1,2-mannosyltransferase activity"/>
    <property type="evidence" value="ECO:0007669"/>
    <property type="project" value="TreeGrafter"/>
</dbReference>
<dbReference type="AlphaFoldDB" id="A0A4S4KYH5"/>
<evidence type="ECO:0000313" key="12">
    <source>
        <dbReference type="Proteomes" id="UP000308199"/>
    </source>
</evidence>
<evidence type="ECO:0000256" key="1">
    <source>
        <dbReference type="ARBA" id="ARBA00004477"/>
    </source>
</evidence>
<dbReference type="EC" id="2.4.1.-" evidence="10"/>
<dbReference type="EMBL" id="SGPK01000392">
    <property type="protein sequence ID" value="THH03959.1"/>
    <property type="molecule type" value="Genomic_DNA"/>
</dbReference>
<feature type="transmembrane region" description="Helical" evidence="10">
    <location>
        <begin position="383"/>
        <end position="400"/>
    </location>
</feature>
<protein>
    <recommendedName>
        <fullName evidence="10">Mannosyltransferase</fullName>
        <ecNumber evidence="10">2.4.1.-</ecNumber>
    </recommendedName>
</protein>
<feature type="transmembrane region" description="Helical" evidence="10">
    <location>
        <begin position="147"/>
        <end position="173"/>
    </location>
</feature>
<comment type="subcellular location">
    <subcellularLocation>
        <location evidence="1 10">Endoplasmic reticulum membrane</location>
        <topology evidence="1 10">Multi-pass membrane protein</topology>
    </subcellularLocation>
</comment>
<keyword evidence="5" id="KW-0808">Transferase</keyword>
<keyword evidence="12" id="KW-1185">Reference proteome</keyword>
<keyword evidence="9 10" id="KW-0472">Membrane</keyword>
<dbReference type="PANTHER" id="PTHR22760:SF2">
    <property type="entry name" value="ALPHA-1,2-MANNOSYLTRANSFERASE ALG9"/>
    <property type="match status" value="1"/>
</dbReference>
<dbReference type="OrthoDB" id="497541at2759"/>
<dbReference type="InterPro" id="IPR005599">
    <property type="entry name" value="GPI_mannosylTrfase"/>
</dbReference>
<evidence type="ECO:0000256" key="6">
    <source>
        <dbReference type="ARBA" id="ARBA00022692"/>
    </source>
</evidence>
<feature type="transmembrane region" description="Helical" evidence="10">
    <location>
        <begin position="314"/>
        <end position="333"/>
    </location>
</feature>
<comment type="similarity">
    <text evidence="3 10">Belongs to the glycosyltransferase 22 family.</text>
</comment>
<dbReference type="GO" id="GO:0005789">
    <property type="term" value="C:endoplasmic reticulum membrane"/>
    <property type="evidence" value="ECO:0007669"/>
    <property type="project" value="UniProtKB-SubCell"/>
</dbReference>
<accession>A0A4S4KYH5</accession>
<evidence type="ECO:0000256" key="2">
    <source>
        <dbReference type="ARBA" id="ARBA00004922"/>
    </source>
</evidence>
<organism evidence="11 12">
    <name type="scientific">Phellinidium pouzarii</name>
    <dbReference type="NCBI Taxonomy" id="167371"/>
    <lineage>
        <taxon>Eukaryota</taxon>
        <taxon>Fungi</taxon>
        <taxon>Dikarya</taxon>
        <taxon>Basidiomycota</taxon>
        <taxon>Agaricomycotina</taxon>
        <taxon>Agaricomycetes</taxon>
        <taxon>Hymenochaetales</taxon>
        <taxon>Hymenochaetaceae</taxon>
        <taxon>Phellinidium</taxon>
    </lineage>
</organism>
<evidence type="ECO:0000256" key="10">
    <source>
        <dbReference type="RuleBase" id="RU363075"/>
    </source>
</evidence>
<dbReference type="PANTHER" id="PTHR22760">
    <property type="entry name" value="GLYCOSYLTRANSFERASE"/>
    <property type="match status" value="1"/>
</dbReference>
<feature type="transmembrane region" description="Helical" evidence="10">
    <location>
        <begin position="345"/>
        <end position="363"/>
    </location>
</feature>
<name>A0A4S4KYH5_9AGAM</name>
<dbReference type="Proteomes" id="UP000308199">
    <property type="component" value="Unassembled WGS sequence"/>
</dbReference>
<feature type="transmembrane region" description="Helical" evidence="10">
    <location>
        <begin position="260"/>
        <end position="284"/>
    </location>
</feature>
<evidence type="ECO:0000256" key="4">
    <source>
        <dbReference type="ARBA" id="ARBA00022676"/>
    </source>
</evidence>
<evidence type="ECO:0000256" key="7">
    <source>
        <dbReference type="ARBA" id="ARBA00022824"/>
    </source>
</evidence>
<dbReference type="GO" id="GO:0006487">
    <property type="term" value="P:protein N-linked glycosylation"/>
    <property type="evidence" value="ECO:0007669"/>
    <property type="project" value="TreeGrafter"/>
</dbReference>
<sequence length="616" mass="70405">MYSNISDCDEVYNFWEPLHYLYKGYGFQTWETSPEYAIRSWAYISLHFYPATAFVQLLGLDKRAAFFALRLLLGLVSTLCEAKLYRTVMEKINFRVGRYLFFMLLFSAGMWNASTAFLPSTFAMYANTLALAYTLDAPALTNTRRPLFAVVSFAAGAIIGWPFSLAIAIPFVFEELFIRGADRVTKQKQASWFYARVVRLVTAGTCAALLFIPIIGVDTLAYGKLTVVPWNIVKYNILGGSFRGPDLYGAEPWHFYILNLLLNFNVLTPLALLALPALAVTYFVDNKRLGGPLRTSSATEKEKDKEVGGYSSPFALLAIRLTPLYVWFFILTAQAHKEERFFFPAYPFVAFNAAVTLFLIRGWLETAYVNITRSSYRASRTPLFKYVTLTVMFFFGLASVSRIMSQMYYYHAPLEIVHRFETRELPRVLNVTGLLPPPPPLSPYASNDERDTPRIDLGPIKKMNLTLCLGKEWYRFPGHFLIPDGVNVEFIKSEFDGMLPRHFAKSKGDNALWSRDGTRFVPEDLNDLNKEDPSHYVDIETCHYLIDLDFPKHPSSSTHEPRYAVDEAHWERVHCAPFLDAAHSPLLTRALWLPGKWWQTLNSYADYCLLKKQGIF</sequence>
<evidence type="ECO:0000313" key="11">
    <source>
        <dbReference type="EMBL" id="THH03959.1"/>
    </source>
</evidence>
<comment type="pathway">
    <text evidence="2">Protein modification; protein glycosylation.</text>
</comment>
<evidence type="ECO:0000256" key="3">
    <source>
        <dbReference type="ARBA" id="ARBA00007063"/>
    </source>
</evidence>
<reference evidence="11 12" key="1">
    <citation type="submission" date="2019-02" db="EMBL/GenBank/DDBJ databases">
        <title>Genome sequencing of the rare red list fungi Phellinidium pouzarii.</title>
        <authorList>
            <person name="Buettner E."/>
            <person name="Kellner H."/>
        </authorList>
    </citation>
    <scope>NUCLEOTIDE SEQUENCE [LARGE SCALE GENOMIC DNA]</scope>
    <source>
        <strain evidence="11 12">DSM 108285</strain>
    </source>
</reference>